<dbReference type="AlphaFoldDB" id="A0A8J8NBV2"/>
<proteinExistence type="predicted"/>
<accession>A0A8J8NBV2</accession>
<organism evidence="1 2">
    <name type="scientific">Halteria grandinella</name>
    <dbReference type="NCBI Taxonomy" id="5974"/>
    <lineage>
        <taxon>Eukaryota</taxon>
        <taxon>Sar</taxon>
        <taxon>Alveolata</taxon>
        <taxon>Ciliophora</taxon>
        <taxon>Intramacronucleata</taxon>
        <taxon>Spirotrichea</taxon>
        <taxon>Stichotrichia</taxon>
        <taxon>Sporadotrichida</taxon>
        <taxon>Halteriidae</taxon>
        <taxon>Halteria</taxon>
    </lineage>
</organism>
<sequence>MELQSIFTQTNVTGRNFETQRVIITQSNRGMLDSTLDPKISECDDHQSPNRHLLPHGMPLFNRFATLPCRPPSSEITAYESHLKVYSIQEYLKQ</sequence>
<evidence type="ECO:0000313" key="2">
    <source>
        <dbReference type="Proteomes" id="UP000785679"/>
    </source>
</evidence>
<keyword evidence="2" id="KW-1185">Reference proteome</keyword>
<dbReference type="Proteomes" id="UP000785679">
    <property type="component" value="Unassembled WGS sequence"/>
</dbReference>
<evidence type="ECO:0000313" key="1">
    <source>
        <dbReference type="EMBL" id="TNV72121.1"/>
    </source>
</evidence>
<reference evidence="1" key="1">
    <citation type="submission" date="2019-06" db="EMBL/GenBank/DDBJ databases">
        <authorList>
            <person name="Zheng W."/>
        </authorList>
    </citation>
    <scope>NUCLEOTIDE SEQUENCE</scope>
    <source>
        <strain evidence="1">QDHG01</strain>
    </source>
</reference>
<protein>
    <submittedName>
        <fullName evidence="1">Uncharacterized protein</fullName>
    </submittedName>
</protein>
<name>A0A8J8NBV2_HALGN</name>
<comment type="caution">
    <text evidence="1">The sequence shown here is derived from an EMBL/GenBank/DDBJ whole genome shotgun (WGS) entry which is preliminary data.</text>
</comment>
<gene>
    <name evidence="1" type="ORF">FGO68_gene6033</name>
</gene>
<dbReference type="EMBL" id="RRYP01024142">
    <property type="protein sequence ID" value="TNV72121.1"/>
    <property type="molecule type" value="Genomic_DNA"/>
</dbReference>